<keyword evidence="6" id="KW-1185">Reference proteome</keyword>
<dbReference type="PRINTS" id="PR00455">
    <property type="entry name" value="HTHTETR"/>
</dbReference>
<dbReference type="SUPFAM" id="SSF46689">
    <property type="entry name" value="Homeodomain-like"/>
    <property type="match status" value="1"/>
</dbReference>
<dbReference type="Proteomes" id="UP001597391">
    <property type="component" value="Unassembled WGS sequence"/>
</dbReference>
<dbReference type="PANTHER" id="PTHR30055">
    <property type="entry name" value="HTH-TYPE TRANSCRIPTIONAL REGULATOR RUTR"/>
    <property type="match status" value="1"/>
</dbReference>
<evidence type="ECO:0000256" key="3">
    <source>
        <dbReference type="SAM" id="MobiDB-lite"/>
    </source>
</evidence>
<dbReference type="InterPro" id="IPR041678">
    <property type="entry name" value="TetR_C_16"/>
</dbReference>
<dbReference type="PANTHER" id="PTHR30055:SF235">
    <property type="entry name" value="TRANSCRIPTIONAL REGULATORY PROTEIN"/>
    <property type="match status" value="1"/>
</dbReference>
<dbReference type="InterPro" id="IPR036271">
    <property type="entry name" value="Tet_transcr_reg_TetR-rel_C_sf"/>
</dbReference>
<dbReference type="RefSeq" id="WP_377467870.1">
    <property type="nucleotide sequence ID" value="NZ_JBHUOP010000007.1"/>
</dbReference>
<gene>
    <name evidence="5" type="ORF">ACFSYH_13855</name>
</gene>
<reference evidence="6" key="1">
    <citation type="journal article" date="2019" name="Int. J. Syst. Evol. Microbiol.">
        <title>The Global Catalogue of Microorganisms (GCM) 10K type strain sequencing project: providing services to taxonomists for standard genome sequencing and annotation.</title>
        <authorList>
            <consortium name="The Broad Institute Genomics Platform"/>
            <consortium name="The Broad Institute Genome Sequencing Center for Infectious Disease"/>
            <person name="Wu L."/>
            <person name="Ma J."/>
        </authorList>
    </citation>
    <scope>NUCLEOTIDE SEQUENCE [LARGE SCALE GENOMIC DNA]</scope>
    <source>
        <strain evidence="6">KCTC 33576</strain>
    </source>
</reference>
<comment type="caution">
    <text evidence="5">The sequence shown here is derived from an EMBL/GenBank/DDBJ whole genome shotgun (WGS) entry which is preliminary data.</text>
</comment>
<feature type="domain" description="HTH tetR-type" evidence="4">
    <location>
        <begin position="22"/>
        <end position="82"/>
    </location>
</feature>
<proteinExistence type="predicted"/>
<dbReference type="Gene3D" id="1.10.10.60">
    <property type="entry name" value="Homeodomain-like"/>
    <property type="match status" value="1"/>
</dbReference>
<evidence type="ECO:0000259" key="4">
    <source>
        <dbReference type="PROSITE" id="PS50977"/>
    </source>
</evidence>
<dbReference type="EMBL" id="JBHUOP010000007">
    <property type="protein sequence ID" value="MFD2841646.1"/>
    <property type="molecule type" value="Genomic_DNA"/>
</dbReference>
<sequence length="203" mass="21993">MPNRPEAAPKRRRGRPRASESANRREQIVAAAADEFAERGYDGATMRGIASRAGVDPALLHHYFGTKSDLFGATVRAPIRPDLELPKILAGPREEIGASIVRFLLTALDDPVVQKRTVLIIRSAVGNKTTTPLMSGFLQHEVLRKVVDALDVPDAELRASLMGSQIAGLIVARYILKLPGVADAGIDELVDLVGPTLQRYLVN</sequence>
<dbReference type="Pfam" id="PF17920">
    <property type="entry name" value="TetR_C_16"/>
    <property type="match status" value="1"/>
</dbReference>
<evidence type="ECO:0000256" key="2">
    <source>
        <dbReference type="PROSITE-ProRule" id="PRU00335"/>
    </source>
</evidence>
<keyword evidence="1 2" id="KW-0238">DNA-binding</keyword>
<evidence type="ECO:0000313" key="6">
    <source>
        <dbReference type="Proteomes" id="UP001597391"/>
    </source>
</evidence>
<feature type="region of interest" description="Disordered" evidence="3">
    <location>
        <begin position="1"/>
        <end position="25"/>
    </location>
</feature>
<organism evidence="5 6">
    <name type="scientific">Populibacterium corticicola</name>
    <dbReference type="NCBI Taxonomy" id="1812826"/>
    <lineage>
        <taxon>Bacteria</taxon>
        <taxon>Bacillati</taxon>
        <taxon>Actinomycetota</taxon>
        <taxon>Actinomycetes</taxon>
        <taxon>Micrococcales</taxon>
        <taxon>Jonesiaceae</taxon>
        <taxon>Populibacterium</taxon>
    </lineage>
</organism>
<evidence type="ECO:0000256" key="1">
    <source>
        <dbReference type="ARBA" id="ARBA00023125"/>
    </source>
</evidence>
<dbReference type="PROSITE" id="PS50977">
    <property type="entry name" value="HTH_TETR_2"/>
    <property type="match status" value="1"/>
</dbReference>
<name>A0ABW5XKT7_9MICO</name>
<feature type="DNA-binding region" description="H-T-H motif" evidence="2">
    <location>
        <begin position="45"/>
        <end position="64"/>
    </location>
</feature>
<dbReference type="Pfam" id="PF00440">
    <property type="entry name" value="TetR_N"/>
    <property type="match status" value="1"/>
</dbReference>
<dbReference type="Gene3D" id="1.10.357.10">
    <property type="entry name" value="Tetracycline Repressor, domain 2"/>
    <property type="match status" value="1"/>
</dbReference>
<dbReference type="InterPro" id="IPR050109">
    <property type="entry name" value="HTH-type_TetR-like_transc_reg"/>
</dbReference>
<evidence type="ECO:0000313" key="5">
    <source>
        <dbReference type="EMBL" id="MFD2841646.1"/>
    </source>
</evidence>
<dbReference type="InterPro" id="IPR001647">
    <property type="entry name" value="HTH_TetR"/>
</dbReference>
<accession>A0ABW5XKT7</accession>
<protein>
    <submittedName>
        <fullName evidence="5">TetR/AcrR family transcriptional regulator</fullName>
    </submittedName>
</protein>
<dbReference type="SUPFAM" id="SSF48498">
    <property type="entry name" value="Tetracyclin repressor-like, C-terminal domain"/>
    <property type="match status" value="1"/>
</dbReference>
<dbReference type="InterPro" id="IPR009057">
    <property type="entry name" value="Homeodomain-like_sf"/>
</dbReference>